<evidence type="ECO:0000313" key="1">
    <source>
        <dbReference type="EMBL" id="MFC3154484.1"/>
    </source>
</evidence>
<dbReference type="Proteomes" id="UP001595548">
    <property type="component" value="Unassembled WGS sequence"/>
</dbReference>
<gene>
    <name evidence="1" type="ORF">ACFOEB_04650</name>
</gene>
<dbReference type="Pfam" id="PF20043">
    <property type="entry name" value="DUF6445"/>
    <property type="match status" value="1"/>
</dbReference>
<dbReference type="InterPro" id="IPR045617">
    <property type="entry name" value="DUF6445"/>
</dbReference>
<comment type="caution">
    <text evidence="1">The sequence shown here is derived from an EMBL/GenBank/DDBJ whole genome shotgun (WGS) entry which is preliminary data.</text>
</comment>
<name>A0ABV7HKS2_9GAMM</name>
<organism evidence="1 2">
    <name type="scientific">Gilvimarinus japonicus</name>
    <dbReference type="NCBI Taxonomy" id="1796469"/>
    <lineage>
        <taxon>Bacteria</taxon>
        <taxon>Pseudomonadati</taxon>
        <taxon>Pseudomonadota</taxon>
        <taxon>Gammaproteobacteria</taxon>
        <taxon>Cellvibrionales</taxon>
        <taxon>Cellvibrionaceae</taxon>
        <taxon>Gilvimarinus</taxon>
    </lineage>
</organism>
<accession>A0ABV7HKS2</accession>
<protein>
    <submittedName>
        <fullName evidence="1">DUF6445 family protein</fullName>
    </submittedName>
</protein>
<dbReference type="EMBL" id="JBHRTL010000004">
    <property type="protein sequence ID" value="MFC3154484.1"/>
    <property type="molecule type" value="Genomic_DNA"/>
</dbReference>
<sequence length="235" mass="26255">MIELDSESTVEINPVGEEQTKVIVVDGFVSNVDALKNSACEVSGYTPDGKTSYPGVRAILPDEYVDLVVQFSVPLLRREFSIPENVTFNVTMAYFSLLTVAEKNLSIPQRLPHFDTTKKHYYAVLHYLNDGDFGGTGFFRHIPTGFEKVDNARKDLYKQSVLSFMAIRGVPDPAYIGESSAQFKCYSKVKYKSNRLVIYPGNLLHCGLLSESQDVCADPRKGRLTASIFIDFDAE</sequence>
<evidence type="ECO:0000313" key="2">
    <source>
        <dbReference type="Proteomes" id="UP001595548"/>
    </source>
</evidence>
<proteinExistence type="predicted"/>
<reference evidence="2" key="1">
    <citation type="journal article" date="2019" name="Int. J. Syst. Evol. Microbiol.">
        <title>The Global Catalogue of Microorganisms (GCM) 10K type strain sequencing project: providing services to taxonomists for standard genome sequencing and annotation.</title>
        <authorList>
            <consortium name="The Broad Institute Genomics Platform"/>
            <consortium name="The Broad Institute Genome Sequencing Center for Infectious Disease"/>
            <person name="Wu L."/>
            <person name="Ma J."/>
        </authorList>
    </citation>
    <scope>NUCLEOTIDE SEQUENCE [LARGE SCALE GENOMIC DNA]</scope>
    <source>
        <strain evidence="2">KCTC 52141</strain>
    </source>
</reference>
<dbReference type="RefSeq" id="WP_382414748.1">
    <property type="nucleotide sequence ID" value="NZ_AP031500.1"/>
</dbReference>
<keyword evidence="2" id="KW-1185">Reference proteome</keyword>